<proteinExistence type="predicted"/>
<evidence type="ECO:0000313" key="2">
    <source>
        <dbReference type="EMBL" id="KAH3802792.1"/>
    </source>
</evidence>
<feature type="region of interest" description="Disordered" evidence="1">
    <location>
        <begin position="1"/>
        <end position="58"/>
    </location>
</feature>
<accession>A0A9D4JCE6</accession>
<reference evidence="2" key="1">
    <citation type="journal article" date="2019" name="bioRxiv">
        <title>The Genome of the Zebra Mussel, Dreissena polymorpha: A Resource for Invasive Species Research.</title>
        <authorList>
            <person name="McCartney M.A."/>
            <person name="Auch B."/>
            <person name="Kono T."/>
            <person name="Mallez S."/>
            <person name="Zhang Y."/>
            <person name="Obille A."/>
            <person name="Becker A."/>
            <person name="Abrahante J.E."/>
            <person name="Garbe J."/>
            <person name="Badalamenti J.P."/>
            <person name="Herman A."/>
            <person name="Mangelson H."/>
            <person name="Liachko I."/>
            <person name="Sullivan S."/>
            <person name="Sone E.D."/>
            <person name="Koren S."/>
            <person name="Silverstein K.A.T."/>
            <person name="Beckman K.B."/>
            <person name="Gohl D.M."/>
        </authorList>
    </citation>
    <scope>NUCLEOTIDE SEQUENCE</scope>
    <source>
        <strain evidence="2">Duluth1</strain>
        <tissue evidence="2">Whole animal</tissue>
    </source>
</reference>
<dbReference type="AlphaFoldDB" id="A0A9D4JCE6"/>
<feature type="compositionally biased region" description="Basic and acidic residues" evidence="1">
    <location>
        <begin position="1"/>
        <end position="15"/>
    </location>
</feature>
<dbReference type="EMBL" id="JAIWYP010000007">
    <property type="protein sequence ID" value="KAH3802792.1"/>
    <property type="molecule type" value="Genomic_DNA"/>
</dbReference>
<keyword evidence="3" id="KW-1185">Reference proteome</keyword>
<reference evidence="2" key="2">
    <citation type="submission" date="2020-11" db="EMBL/GenBank/DDBJ databases">
        <authorList>
            <person name="McCartney M.A."/>
            <person name="Auch B."/>
            <person name="Kono T."/>
            <person name="Mallez S."/>
            <person name="Becker A."/>
            <person name="Gohl D.M."/>
            <person name="Silverstein K.A.T."/>
            <person name="Koren S."/>
            <person name="Bechman K.B."/>
            <person name="Herman A."/>
            <person name="Abrahante J.E."/>
            <person name="Garbe J."/>
        </authorList>
    </citation>
    <scope>NUCLEOTIDE SEQUENCE</scope>
    <source>
        <strain evidence="2">Duluth1</strain>
        <tissue evidence="2">Whole animal</tissue>
    </source>
</reference>
<organism evidence="2 3">
    <name type="scientific">Dreissena polymorpha</name>
    <name type="common">Zebra mussel</name>
    <name type="synonym">Mytilus polymorpha</name>
    <dbReference type="NCBI Taxonomy" id="45954"/>
    <lineage>
        <taxon>Eukaryota</taxon>
        <taxon>Metazoa</taxon>
        <taxon>Spiralia</taxon>
        <taxon>Lophotrochozoa</taxon>
        <taxon>Mollusca</taxon>
        <taxon>Bivalvia</taxon>
        <taxon>Autobranchia</taxon>
        <taxon>Heteroconchia</taxon>
        <taxon>Euheterodonta</taxon>
        <taxon>Imparidentia</taxon>
        <taxon>Neoheterodontei</taxon>
        <taxon>Myida</taxon>
        <taxon>Dreissenoidea</taxon>
        <taxon>Dreissenidae</taxon>
        <taxon>Dreissena</taxon>
    </lineage>
</organism>
<comment type="caution">
    <text evidence="2">The sequence shown here is derived from an EMBL/GenBank/DDBJ whole genome shotgun (WGS) entry which is preliminary data.</text>
</comment>
<protein>
    <submittedName>
        <fullName evidence="2">Uncharacterized protein</fullName>
    </submittedName>
</protein>
<name>A0A9D4JCE6_DREPO</name>
<sequence>MNRESPRRTGNDRRVTGNNHPGIATATPRECRHINRRSAGTPPAFSGAPPGYYRRRPGLNRGVACRRSYGIPGFCRDAAVALPGRCRLSPGLNRGITGDKRGLTGINRSQSGVDRDSAGLLTGFNRGGTGK</sequence>
<dbReference type="Proteomes" id="UP000828390">
    <property type="component" value="Unassembled WGS sequence"/>
</dbReference>
<evidence type="ECO:0000256" key="1">
    <source>
        <dbReference type="SAM" id="MobiDB-lite"/>
    </source>
</evidence>
<evidence type="ECO:0000313" key="3">
    <source>
        <dbReference type="Proteomes" id="UP000828390"/>
    </source>
</evidence>
<feature type="region of interest" description="Disordered" evidence="1">
    <location>
        <begin position="101"/>
        <end position="131"/>
    </location>
</feature>
<gene>
    <name evidence="2" type="ORF">DPMN_156476</name>
</gene>